<evidence type="ECO:0000313" key="2">
    <source>
        <dbReference type="Proteomes" id="UP000664904"/>
    </source>
</evidence>
<evidence type="ECO:0000313" key="1">
    <source>
        <dbReference type="EMBL" id="QTH71805.1"/>
    </source>
</evidence>
<dbReference type="GO" id="GO:0006281">
    <property type="term" value="P:DNA repair"/>
    <property type="evidence" value="ECO:0007669"/>
    <property type="project" value="TreeGrafter"/>
</dbReference>
<dbReference type="SFLD" id="SFLDS00003">
    <property type="entry name" value="Haloacid_Dehalogenase"/>
    <property type="match status" value="1"/>
</dbReference>
<dbReference type="Proteomes" id="UP000664904">
    <property type="component" value="Chromosome"/>
</dbReference>
<dbReference type="PANTHER" id="PTHR43434">
    <property type="entry name" value="PHOSPHOGLYCOLATE PHOSPHATASE"/>
    <property type="match status" value="1"/>
</dbReference>
<dbReference type="AlphaFoldDB" id="A0A975DHJ1"/>
<dbReference type="SFLD" id="SFLDG01135">
    <property type="entry name" value="C1.5.6:_HAD__Beta-PGM__Phospha"/>
    <property type="match status" value="1"/>
</dbReference>
<dbReference type="Pfam" id="PF13419">
    <property type="entry name" value="HAD_2"/>
    <property type="match status" value="1"/>
</dbReference>
<dbReference type="GO" id="GO:0005829">
    <property type="term" value="C:cytosol"/>
    <property type="evidence" value="ECO:0007669"/>
    <property type="project" value="TreeGrafter"/>
</dbReference>
<dbReference type="Gene3D" id="1.10.150.240">
    <property type="entry name" value="Putative phosphatase, domain 2"/>
    <property type="match status" value="1"/>
</dbReference>
<dbReference type="InterPro" id="IPR006439">
    <property type="entry name" value="HAD-SF_hydro_IA"/>
</dbReference>
<dbReference type="PROSITE" id="PS51257">
    <property type="entry name" value="PROKAR_LIPOPROTEIN"/>
    <property type="match status" value="1"/>
</dbReference>
<dbReference type="InterPro" id="IPR036412">
    <property type="entry name" value="HAD-like_sf"/>
</dbReference>
<dbReference type="RefSeq" id="WP_208843429.1">
    <property type="nucleotide sequence ID" value="NZ_CP072133.1"/>
</dbReference>
<sequence length="222" mass="24066">MTRKLVIFDWDGTIMDSIDKIVNSLQLAASSCGVDVPNAEQAKSIIGLSLDIAVQTLFPNHESKWQALSEAYKHQFKYLDSTPTPLFENVEQVLAALKKSGVMLAVATGKSRAGLDRMMEQSGLGHLFSTSRTADEAQSKPHPQMLHDILAELNIEAADAVMVGDTIIDMELAANANIAAIGVTMGVDKRERLASKHPIAVVDNYLELATVLGLEHIETKLA</sequence>
<dbReference type="EMBL" id="CP072133">
    <property type="protein sequence ID" value="QTH71805.1"/>
    <property type="molecule type" value="Genomic_DNA"/>
</dbReference>
<dbReference type="PANTHER" id="PTHR43434:SF24">
    <property type="entry name" value="HYDROLASE-RELATED"/>
    <property type="match status" value="1"/>
</dbReference>
<gene>
    <name evidence="1" type="ORF">J5O05_02295</name>
</gene>
<proteinExistence type="predicted"/>
<dbReference type="GO" id="GO:0008967">
    <property type="term" value="F:phosphoglycolate phosphatase activity"/>
    <property type="evidence" value="ECO:0007669"/>
    <property type="project" value="TreeGrafter"/>
</dbReference>
<keyword evidence="2" id="KW-1185">Reference proteome</keyword>
<dbReference type="InterPro" id="IPR023214">
    <property type="entry name" value="HAD_sf"/>
</dbReference>
<dbReference type="Gene3D" id="3.40.50.1000">
    <property type="entry name" value="HAD superfamily/HAD-like"/>
    <property type="match status" value="1"/>
</dbReference>
<dbReference type="InterPro" id="IPR041492">
    <property type="entry name" value="HAD_2"/>
</dbReference>
<dbReference type="NCBIfam" id="TIGR01509">
    <property type="entry name" value="HAD-SF-IA-v3"/>
    <property type="match status" value="1"/>
</dbReference>
<dbReference type="SUPFAM" id="SSF56784">
    <property type="entry name" value="HAD-like"/>
    <property type="match status" value="1"/>
</dbReference>
<dbReference type="NCBIfam" id="TIGR01549">
    <property type="entry name" value="HAD-SF-IA-v1"/>
    <property type="match status" value="1"/>
</dbReference>
<accession>A0A975DHJ1</accession>
<reference evidence="1" key="1">
    <citation type="submission" date="2021-03" db="EMBL/GenBank/DDBJ databases">
        <title>Complete Genome of Pseudoalteromonas xiamenensis STKMTI.2, a new potential marine bacterium producing anti-Vibrio compounds.</title>
        <authorList>
            <person name="Handayani D.P."/>
            <person name="Isnansetyo A."/>
            <person name="Istiqomah I."/>
            <person name="Jumina J."/>
        </authorList>
    </citation>
    <scope>NUCLEOTIDE SEQUENCE</scope>
    <source>
        <strain evidence="1">STKMTI.2</strain>
    </source>
</reference>
<keyword evidence="1" id="KW-0378">Hydrolase</keyword>
<organism evidence="1 2">
    <name type="scientific">Pseudoalteromonas xiamenensis</name>
    <dbReference type="NCBI Taxonomy" id="882626"/>
    <lineage>
        <taxon>Bacteria</taxon>
        <taxon>Pseudomonadati</taxon>
        <taxon>Pseudomonadota</taxon>
        <taxon>Gammaproteobacteria</taxon>
        <taxon>Alteromonadales</taxon>
        <taxon>Pseudoalteromonadaceae</taxon>
        <taxon>Pseudoalteromonas</taxon>
    </lineage>
</organism>
<name>A0A975DHJ1_9GAMM</name>
<dbReference type="InterPro" id="IPR050155">
    <property type="entry name" value="HAD-like_hydrolase_sf"/>
</dbReference>
<protein>
    <submittedName>
        <fullName evidence="1">HAD-IA family hydrolase</fullName>
    </submittedName>
</protein>
<dbReference type="KEGG" id="pxi:J5O05_02295"/>
<dbReference type="SFLD" id="SFLDG01129">
    <property type="entry name" value="C1.5:_HAD__Beta-PGM__Phosphata"/>
    <property type="match status" value="1"/>
</dbReference>
<dbReference type="InterPro" id="IPR023198">
    <property type="entry name" value="PGP-like_dom2"/>
</dbReference>